<dbReference type="OrthoDB" id="3861212at2"/>
<accession>A0A2P8HLQ8</accession>
<proteinExistence type="predicted"/>
<name>A0A2P8HLQ8_SACCR</name>
<gene>
    <name evidence="2" type="ORF">B0I31_12543</name>
</gene>
<comment type="caution">
    <text evidence="2">The sequence shown here is derived from an EMBL/GenBank/DDBJ whole genome shotgun (WGS) entry which is preliminary data.</text>
</comment>
<evidence type="ECO:0000313" key="3">
    <source>
        <dbReference type="Proteomes" id="UP000241118"/>
    </source>
</evidence>
<dbReference type="InterPro" id="IPR006827">
    <property type="entry name" value="Lant_deHydtase_N"/>
</dbReference>
<evidence type="ECO:0000313" key="2">
    <source>
        <dbReference type="EMBL" id="PSL47136.1"/>
    </source>
</evidence>
<reference evidence="2 3" key="1">
    <citation type="submission" date="2018-03" db="EMBL/GenBank/DDBJ databases">
        <title>Genomic Encyclopedia of Type Strains, Phase III (KMG-III): the genomes of soil and plant-associated and newly described type strains.</title>
        <authorList>
            <person name="Whitman W."/>
        </authorList>
    </citation>
    <scope>NUCLEOTIDE SEQUENCE [LARGE SCALE GENOMIC DNA]</scope>
    <source>
        <strain evidence="2 3">CGMCC 4.7097</strain>
    </source>
</reference>
<dbReference type="EMBL" id="PYAX01000025">
    <property type="protein sequence ID" value="PSL47136.1"/>
    <property type="molecule type" value="Genomic_DNA"/>
</dbReference>
<dbReference type="Pfam" id="PF04738">
    <property type="entry name" value="Lant_dehydr_N"/>
    <property type="match status" value="1"/>
</dbReference>
<feature type="domain" description="Lantibiotic dehydratase N-terminal" evidence="1">
    <location>
        <begin position="150"/>
        <end position="582"/>
    </location>
</feature>
<protein>
    <submittedName>
        <fullName evidence="2">Lantibiotic biosynthesis dehydratase-like protein</fullName>
    </submittedName>
</protein>
<evidence type="ECO:0000259" key="1">
    <source>
        <dbReference type="Pfam" id="PF04738"/>
    </source>
</evidence>
<organism evidence="2 3">
    <name type="scientific">Saccharothrix carnea</name>
    <dbReference type="NCBI Taxonomy" id="1280637"/>
    <lineage>
        <taxon>Bacteria</taxon>
        <taxon>Bacillati</taxon>
        <taxon>Actinomycetota</taxon>
        <taxon>Actinomycetes</taxon>
        <taxon>Pseudonocardiales</taxon>
        <taxon>Pseudonocardiaceae</taxon>
        <taxon>Saccharothrix</taxon>
    </lineage>
</organism>
<dbReference type="RefSeq" id="WP_106620216.1">
    <property type="nucleotide sequence ID" value="NZ_PYAX01000025.1"/>
</dbReference>
<dbReference type="Proteomes" id="UP000241118">
    <property type="component" value="Unassembled WGS sequence"/>
</dbReference>
<sequence>MAGLTTELAPYAMVRVAALPHPAPPAGAAGFRAAMAAAVAAHARVRELAPLVADALHDSAADHPPEFHRRVVLPLRRDVHNDRVPRPALLAELGRLPDRVPLVARWLAGRAALDTALDAALAAWPDALAAERAVLAQTCRAEPLRLAGVVTGADLLHGLARTAEGGGTPDRKARKAEATVLRYALRATAKTSPLSWYTHVGWGTWGDGPLPRQEPVSHTQVNRLLLTRLTTAFRDRPHRPAPGLREQDGRLVFRRDVPVAAPSAALPSRIHATREEQVDVAVTGPLRFVVATARAAGPEGITPGALADALAVKLTAPDPATAARAYVDRMLDIGLLVPIEPVHPQDPDAPMALAEWLREHGEHDVADRLTRLATTTAAFAAADPPARAAAATELAEGWRDLGERVGVELSGISPVLEDVVLPEPVPVPTTGTDTVTRLTSLLVLFDQQVLLRRLVRNRFVEAVGPGGVASPAECAVFLSGAWQDATKNIRAVTDPEILALLEIRAKLAAEAAAREDGVLSDDLLEEAAHHVPGWLRRPGSYSFFGQPTRDGRLVVNHVYSGFGKFTSRFLGLLPGARDQVAAQLRRVLGARFAQYRPVLGFNANLHPMLGGPEIGDDHRWADLLADELQVRHDPGADEIRVFHRDEPLDVLYLGFLIPLVLPDRHIPLYSDLACGWIQLDALRSREEDGGVVARGGLRYRDVVLARRSWDFPTAPELPAEESVAPAVARLRARHGLPEHVFAGPLLPSGAADFLQRALTSAKPQYVDLGNALHLRCLPRLLARFPDGARLTEALPVPGAQSPGDRVLEVIAETYWRAT</sequence>
<dbReference type="AlphaFoldDB" id="A0A2P8HLQ8"/>
<keyword evidence="3" id="KW-1185">Reference proteome</keyword>